<organism evidence="5 6">
    <name type="scientific">Capronia epimyces CBS 606.96</name>
    <dbReference type="NCBI Taxonomy" id="1182542"/>
    <lineage>
        <taxon>Eukaryota</taxon>
        <taxon>Fungi</taxon>
        <taxon>Dikarya</taxon>
        <taxon>Ascomycota</taxon>
        <taxon>Pezizomycotina</taxon>
        <taxon>Eurotiomycetes</taxon>
        <taxon>Chaetothyriomycetidae</taxon>
        <taxon>Chaetothyriales</taxon>
        <taxon>Herpotrichiellaceae</taxon>
        <taxon>Capronia</taxon>
    </lineage>
</organism>
<feature type="region of interest" description="Disordered" evidence="3">
    <location>
        <begin position="311"/>
        <end position="334"/>
    </location>
</feature>
<dbReference type="InterPro" id="IPR032054">
    <property type="entry name" value="Cdt1_C"/>
</dbReference>
<feature type="region of interest" description="Disordered" evidence="3">
    <location>
        <begin position="1"/>
        <end position="26"/>
    </location>
</feature>
<feature type="compositionally biased region" description="Polar residues" evidence="3">
    <location>
        <begin position="7"/>
        <end position="19"/>
    </location>
</feature>
<evidence type="ECO:0000259" key="4">
    <source>
        <dbReference type="Pfam" id="PF16679"/>
    </source>
</evidence>
<evidence type="ECO:0000313" key="5">
    <source>
        <dbReference type="EMBL" id="EXJ84929.1"/>
    </source>
</evidence>
<accession>W9YRN3</accession>
<comment type="similarity">
    <text evidence="1">Belongs to the Cdt1 family.</text>
</comment>
<dbReference type="Pfam" id="PF16679">
    <property type="entry name" value="CDT1_C"/>
    <property type="match status" value="1"/>
</dbReference>
<keyword evidence="2" id="KW-0131">Cell cycle</keyword>
<evidence type="ECO:0000313" key="6">
    <source>
        <dbReference type="Proteomes" id="UP000019478"/>
    </source>
</evidence>
<dbReference type="EMBL" id="AMGY01000004">
    <property type="protein sequence ID" value="EXJ84929.1"/>
    <property type="molecule type" value="Genomic_DNA"/>
</dbReference>
<dbReference type="STRING" id="1182542.W9YRN3"/>
<dbReference type="Proteomes" id="UP000019478">
    <property type="component" value="Unassembled WGS sequence"/>
</dbReference>
<evidence type="ECO:0000256" key="3">
    <source>
        <dbReference type="SAM" id="MobiDB-lite"/>
    </source>
</evidence>
<dbReference type="OrthoDB" id="341730at2759"/>
<sequence length="480" mass="52150">MAPAVHGTTSRVSKRQSGLRSYAKISKSTTARLNVEAVLKEAAVRPVVDLPTPAKTALKRPHSQVQDGNEVGPERGSSSTAASKKPKLQWPTAPSSQSKRGGSIDVRLSPPLELHQLSLDSKTSAPSASSQELPKVLQDLVSLHGVFLRAFSLHVVHNGSSAPADLNILMASVTRLWKEYTVQKEDIQRMLAMYELDNTIEVVAGQVLTHQNSPFKLTIAGGDAVRYSVEYVGSGGTSKLLGSPLDESRLQESYELHVDAVFTSQRDKPSGWLYGENSRFPRLAFTMGIQTQARKGKAAAARREILGLSADAQNRPRSQFSSAPDPLQKEEMHTPEVVKDRTLSLLERVRAKALAGSTSTQLTPESIVRRYALGRIQEVVEILRMLQQRKLASRFNSSVHSSPGKVRGTVSLSLNQLVKDIRSSLAVPLGEAEIRMCITILANDVPGRWLSVYTMGTVQSVVLNGPGLSGVEVKKILNGC</sequence>
<evidence type="ECO:0000256" key="2">
    <source>
        <dbReference type="ARBA" id="ARBA00023306"/>
    </source>
</evidence>
<name>W9YRN3_9EURO</name>
<reference evidence="5 6" key="1">
    <citation type="submission" date="2013-03" db="EMBL/GenBank/DDBJ databases">
        <title>The Genome Sequence of Capronia epimyces CBS 606.96.</title>
        <authorList>
            <consortium name="The Broad Institute Genomics Platform"/>
            <person name="Cuomo C."/>
            <person name="de Hoog S."/>
            <person name="Gorbushina A."/>
            <person name="Walker B."/>
            <person name="Young S.K."/>
            <person name="Zeng Q."/>
            <person name="Gargeya S."/>
            <person name="Fitzgerald M."/>
            <person name="Haas B."/>
            <person name="Abouelleil A."/>
            <person name="Allen A.W."/>
            <person name="Alvarado L."/>
            <person name="Arachchi H.M."/>
            <person name="Berlin A.M."/>
            <person name="Chapman S.B."/>
            <person name="Gainer-Dewar J."/>
            <person name="Goldberg J."/>
            <person name="Griggs A."/>
            <person name="Gujja S."/>
            <person name="Hansen M."/>
            <person name="Howarth C."/>
            <person name="Imamovic A."/>
            <person name="Ireland A."/>
            <person name="Larimer J."/>
            <person name="McCowan C."/>
            <person name="Murphy C."/>
            <person name="Pearson M."/>
            <person name="Poon T.W."/>
            <person name="Priest M."/>
            <person name="Roberts A."/>
            <person name="Saif S."/>
            <person name="Shea T."/>
            <person name="Sisk P."/>
            <person name="Sykes S."/>
            <person name="Wortman J."/>
            <person name="Nusbaum C."/>
            <person name="Birren B."/>
        </authorList>
    </citation>
    <scope>NUCLEOTIDE SEQUENCE [LARGE SCALE GENOMIC DNA]</scope>
    <source>
        <strain evidence="5 6">CBS 606.96</strain>
    </source>
</reference>
<dbReference type="RefSeq" id="XP_007733914.1">
    <property type="nucleotide sequence ID" value="XM_007735724.1"/>
</dbReference>
<keyword evidence="6" id="KW-1185">Reference proteome</keyword>
<dbReference type="AlphaFoldDB" id="W9YRN3"/>
<protein>
    <recommendedName>
        <fullName evidence="4">DNA replication factor Cdt1 C-terminal domain-containing protein</fullName>
    </recommendedName>
</protein>
<feature type="domain" description="DNA replication factor Cdt1 C-terminal" evidence="4">
    <location>
        <begin position="344"/>
        <end position="455"/>
    </location>
</feature>
<dbReference type="HOGENOM" id="CLU_563831_0_0_1"/>
<comment type="caution">
    <text evidence="5">The sequence shown here is derived from an EMBL/GenBank/DDBJ whole genome shotgun (WGS) entry which is preliminary data.</text>
</comment>
<dbReference type="Pfam" id="PF26121">
    <property type="entry name" value="HTH_CDT1"/>
    <property type="match status" value="1"/>
</dbReference>
<dbReference type="eggNOG" id="ENOG502S8WG">
    <property type="taxonomic scope" value="Eukaryota"/>
</dbReference>
<feature type="region of interest" description="Disordered" evidence="3">
    <location>
        <begin position="53"/>
        <end position="106"/>
    </location>
</feature>
<dbReference type="GeneID" id="19169714"/>
<proteinExistence type="inferred from homology"/>
<dbReference type="InterPro" id="IPR038090">
    <property type="entry name" value="Cdt1_C_WH_dom_sf"/>
</dbReference>
<feature type="compositionally biased region" description="Polar residues" evidence="3">
    <location>
        <begin position="311"/>
        <end position="322"/>
    </location>
</feature>
<gene>
    <name evidence="5" type="ORF">A1O3_05604</name>
</gene>
<dbReference type="Gene3D" id="1.10.10.1420">
    <property type="entry name" value="DNA replication factor Cdt1, C-terminal WH domain"/>
    <property type="match status" value="1"/>
</dbReference>
<evidence type="ECO:0000256" key="1">
    <source>
        <dbReference type="ARBA" id="ARBA00008356"/>
    </source>
</evidence>